<dbReference type="Pfam" id="PF22752">
    <property type="entry name" value="DUF488-N3i"/>
    <property type="match status" value="1"/>
</dbReference>
<evidence type="ECO:0000313" key="1">
    <source>
        <dbReference type="EMBL" id="SDN38034.1"/>
    </source>
</evidence>
<reference evidence="1 2" key="1">
    <citation type="submission" date="2016-10" db="EMBL/GenBank/DDBJ databases">
        <authorList>
            <person name="de Groot N.N."/>
        </authorList>
    </citation>
    <scope>NUCLEOTIDE SEQUENCE [LARGE SCALE GENOMIC DNA]</scope>
    <source>
        <strain evidence="1 2">CGMCC 1.3442</strain>
    </source>
</reference>
<dbReference type="PANTHER" id="PTHR36849">
    <property type="entry name" value="CYTOPLASMIC PROTEIN-RELATED"/>
    <property type="match status" value="1"/>
</dbReference>
<name>A0A1H0AX48_9BACI</name>
<accession>A0A1H0AX48</accession>
<dbReference type="OrthoDB" id="9790745at2"/>
<gene>
    <name evidence="1" type="ORF">SAMN05216498_2119</name>
</gene>
<dbReference type="Proteomes" id="UP000199334">
    <property type="component" value="Unassembled WGS sequence"/>
</dbReference>
<dbReference type="EMBL" id="FNIG01000004">
    <property type="protein sequence ID" value="SDN38034.1"/>
    <property type="molecule type" value="Genomic_DNA"/>
</dbReference>
<dbReference type="AlphaFoldDB" id="A0A1H0AX48"/>
<organism evidence="1 2">
    <name type="scientific">Tenuibacillus multivorans</name>
    <dbReference type="NCBI Taxonomy" id="237069"/>
    <lineage>
        <taxon>Bacteria</taxon>
        <taxon>Bacillati</taxon>
        <taxon>Bacillota</taxon>
        <taxon>Bacilli</taxon>
        <taxon>Bacillales</taxon>
        <taxon>Bacillaceae</taxon>
        <taxon>Tenuibacillus</taxon>
    </lineage>
</organism>
<keyword evidence="2" id="KW-1185">Reference proteome</keyword>
<evidence type="ECO:0000313" key="2">
    <source>
        <dbReference type="Proteomes" id="UP000199334"/>
    </source>
</evidence>
<dbReference type="InterPro" id="IPR052552">
    <property type="entry name" value="YeaO-like"/>
</dbReference>
<sequence length="116" mass="13970">MTVLVKRIYEDVSDQDGKRILVDRIWPRGVSKEKAQLDEWLKSVAPSTDLRKWFRHDPDKFEEFKKKYKQELEENEDQHQSFLKLTQYASNHTVTLLYSSKEETYNHAQVLKRLLE</sequence>
<proteinExistence type="predicted"/>
<dbReference type="PANTHER" id="PTHR36849:SF1">
    <property type="entry name" value="CYTOPLASMIC PROTEIN"/>
    <property type="match status" value="1"/>
</dbReference>
<protein>
    <submittedName>
        <fullName evidence="1">Uncharacterized conserved protein YeaO, DUF488 family</fullName>
    </submittedName>
</protein>
<dbReference type="RefSeq" id="WP_093856567.1">
    <property type="nucleotide sequence ID" value="NZ_BJVZ01000013.1"/>
</dbReference>